<evidence type="ECO:0000313" key="1">
    <source>
        <dbReference type="EMBL" id="KAI7987229.1"/>
    </source>
</evidence>
<gene>
    <name evidence="1" type="ORF">LOK49_LG13G02794</name>
</gene>
<accession>A0ACC0FFU6</accession>
<evidence type="ECO:0000313" key="2">
    <source>
        <dbReference type="Proteomes" id="UP001060215"/>
    </source>
</evidence>
<dbReference type="EMBL" id="CM045771">
    <property type="protein sequence ID" value="KAI7987229.1"/>
    <property type="molecule type" value="Genomic_DNA"/>
</dbReference>
<protein>
    <submittedName>
        <fullName evidence="1">Uncharacterized protein</fullName>
    </submittedName>
</protein>
<sequence length="75" mass="8534">MQENCVSGYLKFVTVCVGNQVCVSYNSLKFGVSCAMHKPKNMEWQFGIKAYEHVNYGKVYYHTSIVMCNAIRNGN</sequence>
<organism evidence="1 2">
    <name type="scientific">Camellia lanceoleosa</name>
    <dbReference type="NCBI Taxonomy" id="1840588"/>
    <lineage>
        <taxon>Eukaryota</taxon>
        <taxon>Viridiplantae</taxon>
        <taxon>Streptophyta</taxon>
        <taxon>Embryophyta</taxon>
        <taxon>Tracheophyta</taxon>
        <taxon>Spermatophyta</taxon>
        <taxon>Magnoliopsida</taxon>
        <taxon>eudicotyledons</taxon>
        <taxon>Gunneridae</taxon>
        <taxon>Pentapetalae</taxon>
        <taxon>asterids</taxon>
        <taxon>Ericales</taxon>
        <taxon>Theaceae</taxon>
        <taxon>Camellia</taxon>
    </lineage>
</organism>
<keyword evidence="2" id="KW-1185">Reference proteome</keyword>
<comment type="caution">
    <text evidence="1">The sequence shown here is derived from an EMBL/GenBank/DDBJ whole genome shotgun (WGS) entry which is preliminary data.</text>
</comment>
<name>A0ACC0FFU6_9ERIC</name>
<dbReference type="Proteomes" id="UP001060215">
    <property type="component" value="Chromosome 14"/>
</dbReference>
<reference evidence="1 2" key="1">
    <citation type="journal article" date="2022" name="Plant J.">
        <title>Chromosome-level genome of Camellia lanceoleosa provides a valuable resource for understanding genome evolution and self-incompatibility.</title>
        <authorList>
            <person name="Gong W."/>
            <person name="Xiao S."/>
            <person name="Wang L."/>
            <person name="Liao Z."/>
            <person name="Chang Y."/>
            <person name="Mo W."/>
            <person name="Hu G."/>
            <person name="Li W."/>
            <person name="Zhao G."/>
            <person name="Zhu H."/>
            <person name="Hu X."/>
            <person name="Ji K."/>
            <person name="Xiang X."/>
            <person name="Song Q."/>
            <person name="Yuan D."/>
            <person name="Jin S."/>
            <person name="Zhang L."/>
        </authorList>
    </citation>
    <scope>NUCLEOTIDE SEQUENCE [LARGE SCALE GENOMIC DNA]</scope>
    <source>
        <strain evidence="1">SQ_2022a</strain>
    </source>
</reference>
<proteinExistence type="predicted"/>